<organism evidence="1 2">
    <name type="scientific">Clonostachys solani</name>
    <dbReference type="NCBI Taxonomy" id="160281"/>
    <lineage>
        <taxon>Eukaryota</taxon>
        <taxon>Fungi</taxon>
        <taxon>Dikarya</taxon>
        <taxon>Ascomycota</taxon>
        <taxon>Pezizomycotina</taxon>
        <taxon>Sordariomycetes</taxon>
        <taxon>Hypocreomycetidae</taxon>
        <taxon>Hypocreales</taxon>
        <taxon>Bionectriaceae</taxon>
        <taxon>Clonostachys</taxon>
    </lineage>
</organism>
<gene>
    <name evidence="1" type="ORF">CSOL1703_00015956</name>
</gene>
<dbReference type="Proteomes" id="UP000775872">
    <property type="component" value="Unassembled WGS sequence"/>
</dbReference>
<evidence type="ECO:0000313" key="2">
    <source>
        <dbReference type="Proteomes" id="UP000775872"/>
    </source>
</evidence>
<evidence type="ECO:0000313" key="1">
    <source>
        <dbReference type="EMBL" id="CAH0051060.1"/>
    </source>
</evidence>
<reference evidence="1 2" key="2">
    <citation type="submission" date="2021-10" db="EMBL/GenBank/DDBJ databases">
        <authorList>
            <person name="Piombo E."/>
        </authorList>
    </citation>
    <scope>NUCLEOTIDE SEQUENCE [LARGE SCALE GENOMIC DNA]</scope>
</reference>
<dbReference type="PANTHER" id="PTHR42034:SF1">
    <property type="entry name" value="CONDENSATION DOMAIN-CONTAINING PROTEIN"/>
    <property type="match status" value="1"/>
</dbReference>
<dbReference type="AlphaFoldDB" id="A0A9N9Z7V1"/>
<accession>A0A9N9Z7V1</accession>
<dbReference type="OrthoDB" id="2548233at2759"/>
<reference evidence="2" key="1">
    <citation type="submission" date="2019-06" db="EMBL/GenBank/DDBJ databases">
        <authorList>
            <person name="Broberg M."/>
        </authorList>
    </citation>
    <scope>NUCLEOTIDE SEQUENCE [LARGE SCALE GENOMIC DNA]</scope>
</reference>
<proteinExistence type="predicted"/>
<comment type="caution">
    <text evidence="1">The sequence shown here is derived from an EMBL/GenBank/DDBJ whole genome shotgun (WGS) entry which is preliminary data.</text>
</comment>
<dbReference type="EMBL" id="CABFOC020000039">
    <property type="protein sequence ID" value="CAH0051060.1"/>
    <property type="molecule type" value="Genomic_DNA"/>
</dbReference>
<dbReference type="Gene3D" id="3.30.559.10">
    <property type="entry name" value="Chloramphenicol acetyltransferase-like domain"/>
    <property type="match status" value="1"/>
</dbReference>
<dbReference type="InterPro" id="IPR023213">
    <property type="entry name" value="CAT-like_dom_sf"/>
</dbReference>
<dbReference type="SUPFAM" id="SSF52777">
    <property type="entry name" value="CoA-dependent acyltransferases"/>
    <property type="match status" value="1"/>
</dbReference>
<protein>
    <submittedName>
        <fullName evidence="1">Uncharacterized protein</fullName>
    </submittedName>
</protein>
<keyword evidence="2" id="KW-1185">Reference proteome</keyword>
<dbReference type="Gene3D" id="3.30.559.30">
    <property type="entry name" value="Nonribosomal peptide synthetase, condensation domain"/>
    <property type="match status" value="1"/>
</dbReference>
<dbReference type="PANTHER" id="PTHR42034">
    <property type="entry name" value="CHROMOSOME 7, WHOLE GENOME SHOTGUN SEQUENCE-RELATED"/>
    <property type="match status" value="1"/>
</dbReference>
<name>A0A9N9Z7V1_9HYPO</name>
<sequence>MSYAKFNWKETQPGRWERATDEIEHFYFSLAKLYEGSGRMFFAMTGHVILKANPIPDLPIDESERRLDAALRDGWLALRFDHPTIASQVFLDSTATSSTKVYQSPQNSSELDTWARETLVSVPGNITGEEWANSDPPAPPVPKLFVLRPTTSELRRDLVLRSPHEILDGIGALQMLNNLIRHVANAYEKGHGAESMPELGSEVKNLSPPYRVAANVPVELTPSQKQRIQEINEQKAAASRGSESVPVLTIPYKTGETRPGRHQRVSLWLSEEQTAALVASCKAVGATVTHAFHAAIAMAVRDLQKPPVTDSPVGQYVNYILRNERTSCVEPYGSTAHPVTVYHSVSGQALVIDLDLHFAERSVAREPSDVASEFAGILRKIRDFYHNVRDDAEHYAFAPSYWAASTPSLPSDGSIPPVPPPKTTPTASISSMGKVDAVIQSTQGNIEVHDPWVTGEELGNGYGAFLGTFRGKLCLSAAYNDAWHNKEETLEFLGRCKDIVFMSLNVV</sequence>